<dbReference type="NCBIfam" id="TIGR01244">
    <property type="entry name" value="TIGR01244 family sulfur transferase"/>
    <property type="match status" value="1"/>
</dbReference>
<dbReference type="Gene3D" id="3.90.190.10">
    <property type="entry name" value="Protein tyrosine phosphatase superfamily"/>
    <property type="match status" value="1"/>
</dbReference>
<evidence type="ECO:0000313" key="2">
    <source>
        <dbReference type="EMBL" id="MDT0581048.1"/>
    </source>
</evidence>
<keyword evidence="3" id="KW-1185">Reference proteome</keyword>
<organism evidence="2 3">
    <name type="scientific">Brumicola blandensis</name>
    <dbReference type="NCBI Taxonomy" id="3075611"/>
    <lineage>
        <taxon>Bacteria</taxon>
        <taxon>Pseudomonadati</taxon>
        <taxon>Pseudomonadota</taxon>
        <taxon>Gammaproteobacteria</taxon>
        <taxon>Alteromonadales</taxon>
        <taxon>Alteromonadaceae</taxon>
        <taxon>Brumicola</taxon>
    </lineage>
</organism>
<gene>
    <name evidence="2" type="ORF">RM544_00700</name>
</gene>
<sequence>MTIKQLSENFSVSGELSEQDFSTLKELGVNLVINVRPDNESSEQVSNEDYQEISRAHSIEYAFMPVKPCEYTDADIKKMQALIQSTDGRVHSFCRTGARAAHLWALTNKQKLSYANLQEILAQHAYDLSPIALRFK</sequence>
<dbReference type="SUPFAM" id="SSF52799">
    <property type="entry name" value="(Phosphotyrosine protein) phosphatases II"/>
    <property type="match status" value="1"/>
</dbReference>
<dbReference type="InterPro" id="IPR029021">
    <property type="entry name" value="Prot-tyrosine_phosphatase-like"/>
</dbReference>
<dbReference type="AlphaFoldDB" id="A0AAW8QYM9"/>
<dbReference type="RefSeq" id="WP_311359863.1">
    <property type="nucleotide sequence ID" value="NZ_JAVRIE010000001.1"/>
</dbReference>
<proteinExistence type="predicted"/>
<accession>A0AAW8QYM9</accession>
<dbReference type="Pfam" id="PF04273">
    <property type="entry name" value="BLH_phosphatase"/>
    <property type="match status" value="1"/>
</dbReference>
<dbReference type="Proteomes" id="UP001249020">
    <property type="component" value="Unassembled WGS sequence"/>
</dbReference>
<name>A0AAW8QYM9_9ALTE</name>
<dbReference type="GO" id="GO:0016787">
    <property type="term" value="F:hydrolase activity"/>
    <property type="evidence" value="ECO:0007669"/>
    <property type="project" value="InterPro"/>
</dbReference>
<evidence type="ECO:0000259" key="1">
    <source>
        <dbReference type="Pfam" id="PF04273"/>
    </source>
</evidence>
<dbReference type="InterPro" id="IPR005939">
    <property type="entry name" value="BLH_phosphatase-like"/>
</dbReference>
<evidence type="ECO:0000313" key="3">
    <source>
        <dbReference type="Proteomes" id="UP001249020"/>
    </source>
</evidence>
<keyword evidence="2" id="KW-0808">Transferase</keyword>
<dbReference type="EMBL" id="JAVRIE010000001">
    <property type="protein sequence ID" value="MDT0581048.1"/>
    <property type="molecule type" value="Genomic_DNA"/>
</dbReference>
<feature type="domain" description="Beta-lactamase hydrolase-like protein phosphatase-like" evidence="1">
    <location>
        <begin position="4"/>
        <end position="108"/>
    </location>
</feature>
<protein>
    <submittedName>
        <fullName evidence="2">TIGR01244 family sulfur transferase</fullName>
    </submittedName>
</protein>
<reference evidence="2 3" key="1">
    <citation type="submission" date="2023-09" db="EMBL/GenBank/DDBJ databases">
        <authorList>
            <person name="Rey-Velasco X."/>
        </authorList>
    </citation>
    <scope>NUCLEOTIDE SEQUENCE [LARGE SCALE GENOMIC DNA]</scope>
    <source>
        <strain evidence="2 3">W409</strain>
    </source>
</reference>
<dbReference type="GO" id="GO:0016740">
    <property type="term" value="F:transferase activity"/>
    <property type="evidence" value="ECO:0007669"/>
    <property type="project" value="UniProtKB-KW"/>
</dbReference>
<comment type="caution">
    <text evidence="2">The sequence shown here is derived from an EMBL/GenBank/DDBJ whole genome shotgun (WGS) entry which is preliminary data.</text>
</comment>